<feature type="domain" description="DUF4382" evidence="2">
    <location>
        <begin position="37"/>
        <end position="190"/>
    </location>
</feature>
<protein>
    <submittedName>
        <fullName evidence="3">Lipoprotein</fullName>
    </submittedName>
</protein>
<dbReference type="KEGG" id="dia:Dtpsy_1914"/>
<dbReference type="AlphaFoldDB" id="A0A9J9UAW4"/>
<sequence>MRTKTLSCCKYLAGATALAALVACGGGGGDGGDGSGTGTLKLALTDAPSCGYDAVNVTVQKIRVHQSATAADDASGWHELTLNPARRVDLLSLTNGVLEELGELPLPTGKYTQMRLVLAGNGGAAPFANSVVPTGSGEVALTTPSGQQSGVKMNVNIDIAANQMADFVLDFDACKSVVAAGASGRYLLKPVVAVIPRLVSGVQGFVEPVAGATVTLQSQGEVVRATVPDASGRYLLRPVVPGSYTLVLTAPGRTTAVVTQVPVQSELVTSVGTSTQAVALPASPVGTVNGTTSVDAWVRALQPLAAAGTVQVSAKPVDGVTGAYSFTLPTAAPLVAPYAAAPTPLVFTADAGAAGRYTIQARLAGQADKQQALTLGAGTTQTVNFTFP</sequence>
<dbReference type="InterPro" id="IPR025491">
    <property type="entry name" value="DUF4382"/>
</dbReference>
<organism evidence="3 4">
    <name type="scientific">Acidovorax ebreus (strain TPSY)</name>
    <name type="common">Diaphorobacter sp. (strain TPSY)</name>
    <dbReference type="NCBI Taxonomy" id="535289"/>
    <lineage>
        <taxon>Bacteria</taxon>
        <taxon>Pseudomonadati</taxon>
        <taxon>Pseudomonadota</taxon>
        <taxon>Betaproteobacteria</taxon>
        <taxon>Burkholderiales</taxon>
        <taxon>Comamonadaceae</taxon>
        <taxon>Diaphorobacter</taxon>
    </lineage>
</organism>
<dbReference type="RefSeq" id="WP_015913430.1">
    <property type="nucleotide sequence ID" value="NC_011992.1"/>
</dbReference>
<evidence type="ECO:0000313" key="3">
    <source>
        <dbReference type="EMBL" id="ACM33371.1"/>
    </source>
</evidence>
<feature type="chain" id="PRO_5039915627" evidence="1">
    <location>
        <begin position="20"/>
        <end position="388"/>
    </location>
</feature>
<reference evidence="3 4" key="1">
    <citation type="journal article" date="2010" name="J. Bacteriol.">
        <title>Completed genome sequence of the anaerobic iron-oxidizing bacterium Acidovorax ebreus strain TPSY.</title>
        <authorList>
            <person name="Byrne-Bailey K.G."/>
            <person name="Weber K.A."/>
            <person name="Chair A.H."/>
            <person name="Bose S."/>
            <person name="Knox T."/>
            <person name="Spanbauer T.L."/>
            <person name="Chertkov O."/>
            <person name="Coates J.D."/>
        </authorList>
    </citation>
    <scope>NUCLEOTIDE SEQUENCE [LARGE SCALE GENOMIC DNA]</scope>
    <source>
        <strain evidence="3 4">TPSY</strain>
    </source>
</reference>
<dbReference type="Proteomes" id="UP000000450">
    <property type="component" value="Chromosome"/>
</dbReference>
<dbReference type="PROSITE" id="PS51257">
    <property type="entry name" value="PROKAR_LIPOPROTEIN"/>
    <property type="match status" value="1"/>
</dbReference>
<keyword evidence="1" id="KW-0732">Signal</keyword>
<accession>A0A9J9UAW4</accession>
<evidence type="ECO:0000313" key="4">
    <source>
        <dbReference type="Proteomes" id="UP000000450"/>
    </source>
</evidence>
<keyword evidence="3" id="KW-0449">Lipoprotein</keyword>
<dbReference type="Gene3D" id="2.60.40.1120">
    <property type="entry name" value="Carboxypeptidase-like, regulatory domain"/>
    <property type="match status" value="1"/>
</dbReference>
<dbReference type="EMBL" id="CP001392">
    <property type="protein sequence ID" value="ACM33371.1"/>
    <property type="molecule type" value="Genomic_DNA"/>
</dbReference>
<name>A0A9J9UAW4_ACIET</name>
<feature type="signal peptide" evidence="1">
    <location>
        <begin position="1"/>
        <end position="19"/>
    </location>
</feature>
<keyword evidence="4" id="KW-1185">Reference proteome</keyword>
<dbReference type="Pfam" id="PF13620">
    <property type="entry name" value="CarboxypepD_reg"/>
    <property type="match status" value="1"/>
</dbReference>
<gene>
    <name evidence="3" type="ordered locus">Dtpsy_1914</name>
</gene>
<dbReference type="SUPFAM" id="SSF49478">
    <property type="entry name" value="Cna protein B-type domain"/>
    <property type="match status" value="1"/>
</dbReference>
<evidence type="ECO:0000259" key="2">
    <source>
        <dbReference type="Pfam" id="PF14321"/>
    </source>
</evidence>
<proteinExistence type="predicted"/>
<dbReference type="Pfam" id="PF14321">
    <property type="entry name" value="DUF4382"/>
    <property type="match status" value="1"/>
</dbReference>
<evidence type="ECO:0000256" key="1">
    <source>
        <dbReference type="SAM" id="SignalP"/>
    </source>
</evidence>